<proteinExistence type="predicted"/>
<protein>
    <submittedName>
        <fullName evidence="1">Uncharacterized protein</fullName>
    </submittedName>
</protein>
<comment type="caution">
    <text evidence="1">The sequence shown here is derived from an EMBL/GenBank/DDBJ whole genome shotgun (WGS) entry which is preliminary data.</text>
</comment>
<reference evidence="1" key="1">
    <citation type="submission" date="2022-05" db="EMBL/GenBank/DDBJ databases">
        <title>Halomonas geminus sp. nov. and Halomonas llamarensis sp. nov. isolated from high-altitude salars of the Atacama Desert.</title>
        <authorList>
            <person name="Hintersatz C."/>
            <person name="Rojas L.A."/>
            <person name="Wei T.-S."/>
            <person name="Kutschke S."/>
            <person name="Lehmann F."/>
            <person name="Jain R."/>
            <person name="Pollmann K."/>
        </authorList>
    </citation>
    <scope>NUCLEOTIDE SEQUENCE</scope>
    <source>
        <strain evidence="1">ATCH28</strain>
    </source>
</reference>
<dbReference type="RefSeq" id="WP_250060288.1">
    <property type="nucleotide sequence ID" value="NZ_JAMJPK010000003.1"/>
</dbReference>
<organism evidence="1 2">
    <name type="scientific">Halomonas gemina</name>
    <dbReference type="NCBI Taxonomy" id="2945105"/>
    <lineage>
        <taxon>Bacteria</taxon>
        <taxon>Pseudomonadati</taxon>
        <taxon>Pseudomonadota</taxon>
        <taxon>Gammaproteobacteria</taxon>
        <taxon>Oceanospirillales</taxon>
        <taxon>Halomonadaceae</taxon>
        <taxon>Halomonas</taxon>
    </lineage>
</organism>
<evidence type="ECO:0000313" key="1">
    <source>
        <dbReference type="EMBL" id="MCL7940231.1"/>
    </source>
</evidence>
<sequence>MSGQSAFLPDVGELSSADGWISVHHYLPVDSHTSLLVIYQDMHDVGVTSASFERGRFLSRTHRALVRGVRAWHFQEA</sequence>
<name>A0ABT0SZY8_9GAMM</name>
<keyword evidence="2" id="KW-1185">Reference proteome</keyword>
<dbReference type="Proteomes" id="UP001165369">
    <property type="component" value="Unassembled WGS sequence"/>
</dbReference>
<gene>
    <name evidence="1" type="ORF">M8009_07945</name>
</gene>
<evidence type="ECO:0000313" key="2">
    <source>
        <dbReference type="Proteomes" id="UP001165369"/>
    </source>
</evidence>
<accession>A0ABT0SZY8</accession>
<dbReference type="EMBL" id="JAMJPK010000003">
    <property type="protein sequence ID" value="MCL7940231.1"/>
    <property type="molecule type" value="Genomic_DNA"/>
</dbReference>